<evidence type="ECO:0000313" key="2">
    <source>
        <dbReference type="EMBL" id="KJL19142.1"/>
    </source>
</evidence>
<feature type="region of interest" description="Disordered" evidence="1">
    <location>
        <begin position="1"/>
        <end position="26"/>
    </location>
</feature>
<dbReference type="RefSeq" id="WP_045254770.1">
    <property type="nucleotide sequence ID" value="NZ_CAKKLS010000006.1"/>
</dbReference>
<dbReference type="Proteomes" id="UP000033572">
    <property type="component" value="Unassembled WGS sequence"/>
</dbReference>
<dbReference type="AlphaFoldDB" id="A0A0F0KE06"/>
<gene>
    <name evidence="2" type="ORF">RN50_02421</name>
</gene>
<sequence length="94" mass="10623">MTAKTHAAHDRESPQDQASQGTATPVEPLYERVDLDRYVVFHDGPIGYIEHVHPVFVCYVGHPYPKADEVAQVHDFHDALQTVLHRAVAMRHAQ</sequence>
<accession>A0A0F0KE06</accession>
<organism evidence="2 3">
    <name type="scientific">Microbacterium foliorum</name>
    <dbReference type="NCBI Taxonomy" id="104336"/>
    <lineage>
        <taxon>Bacteria</taxon>
        <taxon>Bacillati</taxon>
        <taxon>Actinomycetota</taxon>
        <taxon>Actinomycetes</taxon>
        <taxon>Micrococcales</taxon>
        <taxon>Microbacteriaceae</taxon>
        <taxon>Microbacterium</taxon>
    </lineage>
</organism>
<comment type="caution">
    <text evidence="2">The sequence shown here is derived from an EMBL/GenBank/DDBJ whole genome shotgun (WGS) entry which is preliminary data.</text>
</comment>
<protein>
    <submittedName>
        <fullName evidence="2">Uncharacterized protein</fullName>
    </submittedName>
</protein>
<dbReference type="EMBL" id="JYIU01000045">
    <property type="protein sequence ID" value="KJL19142.1"/>
    <property type="molecule type" value="Genomic_DNA"/>
</dbReference>
<dbReference type="KEGG" id="mfol:DXT68_03550"/>
<dbReference type="PATRIC" id="fig|104336.4.peg.2467"/>
<evidence type="ECO:0000256" key="1">
    <source>
        <dbReference type="SAM" id="MobiDB-lite"/>
    </source>
</evidence>
<evidence type="ECO:0000313" key="3">
    <source>
        <dbReference type="Proteomes" id="UP000033572"/>
    </source>
</evidence>
<proteinExistence type="predicted"/>
<dbReference type="GeneID" id="94443454"/>
<reference evidence="2 3" key="1">
    <citation type="submission" date="2015-02" db="EMBL/GenBank/DDBJ databases">
        <title>Draft genome sequences of ten Microbacterium spp. with emphasis on heavy metal contaminated environments.</title>
        <authorList>
            <person name="Corretto E."/>
        </authorList>
    </citation>
    <scope>NUCLEOTIDE SEQUENCE [LARGE SCALE GENOMIC DNA]</scope>
    <source>
        <strain evidence="2 3">DSM 12966</strain>
    </source>
</reference>
<keyword evidence="3" id="KW-1185">Reference proteome</keyword>
<name>A0A0F0KE06_9MICO</name>